<organism evidence="2 3">
    <name type="scientific">Rattus norvegicus</name>
    <name type="common">Rat</name>
    <dbReference type="NCBI Taxonomy" id="10116"/>
    <lineage>
        <taxon>Eukaryota</taxon>
        <taxon>Metazoa</taxon>
        <taxon>Chordata</taxon>
        <taxon>Craniata</taxon>
        <taxon>Vertebrata</taxon>
        <taxon>Euteleostomi</taxon>
        <taxon>Mammalia</taxon>
        <taxon>Eutheria</taxon>
        <taxon>Euarchontoglires</taxon>
        <taxon>Glires</taxon>
        <taxon>Rodentia</taxon>
        <taxon>Myomorpha</taxon>
        <taxon>Muroidea</taxon>
        <taxon>Muridae</taxon>
        <taxon>Murinae</taxon>
        <taxon>Rattus</taxon>
    </lineage>
</organism>
<evidence type="ECO:0000313" key="3">
    <source>
        <dbReference type="Proteomes" id="UP000234681"/>
    </source>
</evidence>
<sequence>MGEPRLRPSPMAEALVPGIPIPVLTHTGSPGAADGEEDDSSNLS</sequence>
<proteinExistence type="predicted"/>
<feature type="compositionally biased region" description="Acidic residues" evidence="1">
    <location>
        <begin position="34"/>
        <end position="44"/>
    </location>
</feature>
<protein>
    <submittedName>
        <fullName evidence="2">RCG56553</fullName>
    </submittedName>
</protein>
<name>A6IA94_RAT</name>
<feature type="region of interest" description="Disordered" evidence="1">
    <location>
        <begin position="1"/>
        <end position="44"/>
    </location>
</feature>
<accession>A6IA94</accession>
<gene>
    <name evidence="2" type="ORF">rCG_56553</name>
</gene>
<dbReference type="EMBL" id="CH473957">
    <property type="protein sequence ID" value="EDL91012.1"/>
    <property type="molecule type" value="Genomic_DNA"/>
</dbReference>
<dbReference type="Proteomes" id="UP000234681">
    <property type="component" value="Chromosome 4"/>
</dbReference>
<reference evidence="3" key="1">
    <citation type="submission" date="2005-09" db="EMBL/GenBank/DDBJ databases">
        <authorList>
            <person name="Mural R.J."/>
            <person name="Li P.W."/>
            <person name="Adams M.D."/>
            <person name="Amanatides P.G."/>
            <person name="Baden-Tillson H."/>
            <person name="Barnstead M."/>
            <person name="Chin S.H."/>
            <person name="Dew I."/>
            <person name="Evans C.A."/>
            <person name="Ferriera S."/>
            <person name="Flanigan M."/>
            <person name="Fosler C."/>
            <person name="Glodek A."/>
            <person name="Gu Z."/>
            <person name="Holt R.A."/>
            <person name="Jennings D."/>
            <person name="Kraft C.L."/>
            <person name="Lu F."/>
            <person name="Nguyen T."/>
            <person name="Nusskern D.R."/>
            <person name="Pfannkoch C.M."/>
            <person name="Sitter C."/>
            <person name="Sutton G.G."/>
            <person name="Venter J.C."/>
            <person name="Wang Z."/>
            <person name="Woodage T."/>
            <person name="Zheng X.H."/>
            <person name="Zhong F."/>
        </authorList>
    </citation>
    <scope>NUCLEOTIDE SEQUENCE [LARGE SCALE GENOMIC DNA]</scope>
    <source>
        <strain>BN</strain>
        <strain evidence="3">Sprague-Dawley</strain>
    </source>
</reference>
<evidence type="ECO:0000256" key="1">
    <source>
        <dbReference type="SAM" id="MobiDB-lite"/>
    </source>
</evidence>
<evidence type="ECO:0000313" key="2">
    <source>
        <dbReference type="EMBL" id="EDL91012.1"/>
    </source>
</evidence>
<dbReference type="AlphaFoldDB" id="A6IA94"/>